<reference evidence="5 6" key="1">
    <citation type="submission" date="2022-11" db="UniProtKB">
        <authorList>
            <consortium name="WormBaseParasite"/>
        </authorList>
    </citation>
    <scope>IDENTIFICATION</scope>
</reference>
<dbReference type="Pfam" id="PF14745">
    <property type="entry name" value="WASH-4_N"/>
    <property type="match status" value="1"/>
</dbReference>
<dbReference type="Proteomes" id="UP000887566">
    <property type="component" value="Unplaced"/>
</dbReference>
<sequence>IPAFHLVGDIIWTPCEYLTIIMPSVAKVLDKKGVAAVLSYRSFLFEQQSEMLVKEAQAQVLKVGDWCEEMRTTLEAWPKTNIVAQLERRTRLFLRGVRSAELIGRLLKTVLNGHLAEHRTMARTSAQGLFRLIELIKAIEATFARHWSAVVESCNHICQHWTGALLKLVSSGRETLRTDKGYTDERVDMLSALVVVEQALAGPVTKERWYILNLALNLACYTKLFRPNDVTDMENLVGHLWTVSTLGRALERVSDCSFLYWHRSLLPVYFESLIHDSAECQRVVYFFDAINDSTKIIDAVRHAPTSVALEYFQREIFTVFEQSFLTKLCETIETDLRLSIHTHLQLNDRNPFKTNDAVHISPILKVPPLRIRDEFIDIQRYVEHYLEKTFYNLTTVALHDWKTYAEMRQLARQKYGLALAETHLPSQTLEQGLDVLVIMRNIHIFVAGYNYNLNTQCFVQKESRNKHLNTLNTRHITNSIRTHGTGIMNTTVNFTYQFLKKKFYIFSQFLYDDHIKSQLIKDARYFRDNMDQLERMYPIERAEKFNRGIRKLGVTGDGLTFLDQFRIVITQIGNALGFVRLVRAGGLQACSQAIHFIPDLDDIVSLAPLVEQAHLSTETLQAAQIFDTLVSDLVKNFAEGTEYFKLLVDVFAPEFRNFEKYSHLKNFYMIVPPLTVNFVEHILACKERIGKKSQQGEITFTDDGFCMGIAYILKLLDQYEDLDSLHWFQSVMTKCHAEKTKALNEQREGKTGVGKDEKLVQTLSLKTKRLNNYKREFDLVAFALRSARIFFRTDVENEIIPREKDAASDAISVKSSSNDAAS</sequence>
<dbReference type="GO" id="GO:0071203">
    <property type="term" value="C:WASH complex"/>
    <property type="evidence" value="ECO:0007669"/>
    <property type="project" value="InterPro"/>
</dbReference>
<feature type="domain" description="WASH complex subunit 7 central" evidence="1">
    <location>
        <begin position="258"/>
        <end position="601"/>
    </location>
</feature>
<evidence type="ECO:0000259" key="1">
    <source>
        <dbReference type="Pfam" id="PF14744"/>
    </source>
</evidence>
<dbReference type="AlphaFoldDB" id="A0A914VWE5"/>
<dbReference type="WBParaSite" id="PSAMB.scaffold2612size22251.g18545.t1">
    <property type="protein sequence ID" value="PSAMB.scaffold2612size22251.g18545.t1"/>
    <property type="gene ID" value="PSAMB.scaffold2612size22251.g18545"/>
</dbReference>
<dbReference type="GO" id="GO:0005768">
    <property type="term" value="C:endosome"/>
    <property type="evidence" value="ECO:0007669"/>
    <property type="project" value="TreeGrafter"/>
</dbReference>
<dbReference type="GO" id="GO:0007032">
    <property type="term" value="P:endosome organization"/>
    <property type="evidence" value="ECO:0007669"/>
    <property type="project" value="TreeGrafter"/>
</dbReference>
<evidence type="ECO:0000313" key="6">
    <source>
        <dbReference type="WBParaSite" id="PSAMB.scaffold2987size20185.g19962.t1"/>
    </source>
</evidence>
<keyword evidence="4" id="KW-1185">Reference proteome</keyword>
<name>A0A914VWE5_9BILA</name>
<organism evidence="4 5">
    <name type="scientific">Plectus sambesii</name>
    <dbReference type="NCBI Taxonomy" id="2011161"/>
    <lineage>
        <taxon>Eukaryota</taxon>
        <taxon>Metazoa</taxon>
        <taxon>Ecdysozoa</taxon>
        <taxon>Nematoda</taxon>
        <taxon>Chromadorea</taxon>
        <taxon>Plectida</taxon>
        <taxon>Plectina</taxon>
        <taxon>Plectoidea</taxon>
        <taxon>Plectidae</taxon>
        <taxon>Plectus</taxon>
    </lineage>
</organism>
<evidence type="ECO:0000313" key="5">
    <source>
        <dbReference type="WBParaSite" id="PSAMB.scaffold2612size22251.g18545.t1"/>
    </source>
</evidence>
<dbReference type="InterPro" id="IPR028283">
    <property type="entry name" value="WASH-7_C"/>
</dbReference>
<feature type="domain" description="WASH complex subunit 4 N-terminal" evidence="2">
    <location>
        <begin position="1"/>
        <end position="257"/>
    </location>
</feature>
<evidence type="ECO:0000259" key="3">
    <source>
        <dbReference type="Pfam" id="PF14746"/>
    </source>
</evidence>
<dbReference type="Pfam" id="PF14746">
    <property type="entry name" value="WASH-7_C"/>
    <property type="match status" value="1"/>
</dbReference>
<dbReference type="PANTHER" id="PTHR31409">
    <property type="entry name" value="WASH COMPLEX SUBUNIT 4"/>
    <property type="match status" value="1"/>
</dbReference>
<feature type="domain" description="WASH complex subunit 7 C-terminal" evidence="3">
    <location>
        <begin position="619"/>
        <end position="792"/>
    </location>
</feature>
<dbReference type="GO" id="GO:0016197">
    <property type="term" value="P:endosomal transport"/>
    <property type="evidence" value="ECO:0007669"/>
    <property type="project" value="TreeGrafter"/>
</dbReference>
<dbReference type="InterPro" id="IPR027307">
    <property type="entry name" value="WASH7"/>
</dbReference>
<protein>
    <submittedName>
        <fullName evidence="5 6">WASH complex subunit 7</fullName>
    </submittedName>
</protein>
<accession>A0A914VWE5</accession>
<proteinExistence type="predicted"/>
<dbReference type="PANTHER" id="PTHR31409:SF0">
    <property type="entry name" value="WASH COMPLEX SUBUNIT 4"/>
    <property type="match status" value="1"/>
</dbReference>
<dbReference type="InterPro" id="IPR028191">
    <property type="entry name" value="WASH-4_N"/>
</dbReference>
<dbReference type="InterPro" id="IPR028282">
    <property type="entry name" value="WASH-7_central"/>
</dbReference>
<dbReference type="WBParaSite" id="PSAMB.scaffold2987size20185.g19962.t1">
    <property type="protein sequence ID" value="PSAMB.scaffold2987size20185.g19962.t1"/>
    <property type="gene ID" value="PSAMB.scaffold2987size20185.g19962"/>
</dbReference>
<evidence type="ECO:0000259" key="2">
    <source>
        <dbReference type="Pfam" id="PF14745"/>
    </source>
</evidence>
<evidence type="ECO:0000313" key="4">
    <source>
        <dbReference type="Proteomes" id="UP000887566"/>
    </source>
</evidence>
<dbReference type="Pfam" id="PF14744">
    <property type="entry name" value="WASH-7_mid"/>
    <property type="match status" value="1"/>
</dbReference>